<keyword evidence="6 12" id="KW-0406">Ion transport</keyword>
<dbReference type="CDD" id="cd12152">
    <property type="entry name" value="F1-ATPase_delta"/>
    <property type="match status" value="1"/>
</dbReference>
<evidence type="ECO:0000256" key="11">
    <source>
        <dbReference type="ARBA" id="ARBA00031795"/>
    </source>
</evidence>
<dbReference type="GO" id="GO:0005886">
    <property type="term" value="C:plasma membrane"/>
    <property type="evidence" value="ECO:0007669"/>
    <property type="project" value="UniProtKB-SubCell"/>
</dbReference>
<feature type="region of interest" description="Disordered" evidence="14">
    <location>
        <begin position="93"/>
        <end position="120"/>
    </location>
</feature>
<evidence type="ECO:0000256" key="12">
    <source>
        <dbReference type="HAMAP-Rule" id="MF_00530"/>
    </source>
</evidence>
<evidence type="ECO:0000256" key="4">
    <source>
        <dbReference type="ARBA" id="ARBA00014480"/>
    </source>
</evidence>
<dbReference type="SUPFAM" id="SSF51344">
    <property type="entry name" value="Epsilon subunit of F1F0-ATP synthase N-terminal domain"/>
    <property type="match status" value="1"/>
</dbReference>
<keyword evidence="17" id="KW-0378">Hydrolase</keyword>
<feature type="domain" description="ATP synthase epsilon subunit C-terminal" evidence="15">
    <location>
        <begin position="91"/>
        <end position="138"/>
    </location>
</feature>
<keyword evidence="12" id="KW-0375">Hydrogen ion transport</keyword>
<dbReference type="HAMAP" id="MF_00530">
    <property type="entry name" value="ATP_synth_epsil_bac"/>
    <property type="match status" value="1"/>
</dbReference>
<dbReference type="Pfam" id="PF00401">
    <property type="entry name" value="ATP-synt_DE"/>
    <property type="match status" value="1"/>
</dbReference>
<evidence type="ECO:0000256" key="1">
    <source>
        <dbReference type="ARBA" id="ARBA00003543"/>
    </source>
</evidence>
<keyword evidence="9 12" id="KW-0066">ATP synthesis</keyword>
<evidence type="ECO:0000256" key="10">
    <source>
        <dbReference type="ARBA" id="ARBA00030215"/>
    </source>
</evidence>
<dbReference type="Pfam" id="PF02823">
    <property type="entry name" value="ATP-synt_DE_N"/>
    <property type="match status" value="1"/>
</dbReference>
<dbReference type="NCBIfam" id="NF001846">
    <property type="entry name" value="PRK00571.1-3"/>
    <property type="match status" value="1"/>
</dbReference>
<sequence length="141" mass="15724">MEQYLTVNVVTPNGLVFDHHAEKVVAITTNGELGILVNHAPIVAPLGIHEVRVQRTDAKDHVNWVAVNSGVIEVRDNVVTIIADSAERARDIDVSRAERARQRAEESIEKAQQSSDVDELQRSRVALRRAVNRINVSKHRP</sequence>
<comment type="subunit">
    <text evidence="12 13">F-type ATPases have 2 components, CF(1) - the catalytic core - and CF(0) - the membrane proton channel. CF(1) has five subunits: alpha(3), beta(3), gamma(1), delta(1), epsilon(1). CF(0) has three main subunits: a, b and c.</text>
</comment>
<evidence type="ECO:0000256" key="5">
    <source>
        <dbReference type="ARBA" id="ARBA00022448"/>
    </source>
</evidence>
<proteinExistence type="inferred from homology"/>
<evidence type="ECO:0000313" key="18">
    <source>
        <dbReference type="Proteomes" id="UP000029380"/>
    </source>
</evidence>
<accession>A0A091C1T6</accession>
<evidence type="ECO:0000259" key="16">
    <source>
        <dbReference type="Pfam" id="PF02823"/>
    </source>
</evidence>
<dbReference type="PANTHER" id="PTHR13822">
    <property type="entry name" value="ATP SYNTHASE DELTA/EPSILON CHAIN"/>
    <property type="match status" value="1"/>
</dbReference>
<dbReference type="EMBL" id="JPVU01000190">
    <property type="protein sequence ID" value="KFN90685.1"/>
    <property type="molecule type" value="Genomic_DNA"/>
</dbReference>
<organism evidence="17 18">
    <name type="scientific">Tetragenococcus muriaticus PMC-11-5</name>
    <dbReference type="NCBI Taxonomy" id="1302649"/>
    <lineage>
        <taxon>Bacteria</taxon>
        <taxon>Bacillati</taxon>
        <taxon>Bacillota</taxon>
        <taxon>Bacilli</taxon>
        <taxon>Lactobacillales</taxon>
        <taxon>Enterococcaceae</taxon>
        <taxon>Tetragenococcus</taxon>
    </lineage>
</organism>
<evidence type="ECO:0000256" key="13">
    <source>
        <dbReference type="RuleBase" id="RU003656"/>
    </source>
</evidence>
<evidence type="ECO:0000256" key="14">
    <source>
        <dbReference type="SAM" id="MobiDB-lite"/>
    </source>
</evidence>
<dbReference type="AlphaFoldDB" id="A0A091C1T6"/>
<dbReference type="InterPro" id="IPR036794">
    <property type="entry name" value="ATP_F1_dsu/esu_C_sf"/>
</dbReference>
<evidence type="ECO:0000256" key="6">
    <source>
        <dbReference type="ARBA" id="ARBA00023065"/>
    </source>
</evidence>
<dbReference type="Gene3D" id="1.20.5.440">
    <property type="entry name" value="ATP synthase delta/epsilon subunit, C-terminal domain"/>
    <property type="match status" value="1"/>
</dbReference>
<reference evidence="17 18" key="1">
    <citation type="submission" date="2014-08" db="EMBL/GenBank/DDBJ databases">
        <title>Genome sequence of Tetragenococcus muriaticus.</title>
        <authorList>
            <person name="Chuea-nongthon C."/>
            <person name="Rodtong S."/>
            <person name="Yongsawatdigul J."/>
            <person name="Steele J.L."/>
            <person name="Liu X.-y."/>
            <person name="Speers J."/>
            <person name="Glasner J.D."/>
            <person name="Neeno-Eckwall E.C."/>
        </authorList>
    </citation>
    <scope>NUCLEOTIDE SEQUENCE [LARGE SCALE GENOMIC DNA]</scope>
    <source>
        <strain evidence="17 18">PMC-11-5</strain>
    </source>
</reference>
<evidence type="ECO:0000256" key="3">
    <source>
        <dbReference type="ARBA" id="ARBA00005712"/>
    </source>
</evidence>
<evidence type="ECO:0000259" key="15">
    <source>
        <dbReference type="Pfam" id="PF00401"/>
    </source>
</evidence>
<keyword evidence="5 12" id="KW-0813">Transport</keyword>
<keyword evidence="12" id="KW-1003">Cell membrane</keyword>
<dbReference type="PATRIC" id="fig|1302649.3.peg.1760"/>
<dbReference type="NCBIfam" id="TIGR01216">
    <property type="entry name" value="ATP_synt_epsi"/>
    <property type="match status" value="1"/>
</dbReference>
<dbReference type="InterPro" id="IPR036771">
    <property type="entry name" value="ATPsynth_dsu/esu_N"/>
</dbReference>
<dbReference type="SUPFAM" id="SSF46604">
    <property type="entry name" value="Epsilon subunit of F1F0-ATP synthase C-terminal domain"/>
    <property type="match status" value="1"/>
</dbReference>
<dbReference type="RefSeq" id="WP_038023672.1">
    <property type="nucleotide sequence ID" value="NZ_JPVU01000190.1"/>
</dbReference>
<dbReference type="GO" id="GO:0045259">
    <property type="term" value="C:proton-transporting ATP synthase complex"/>
    <property type="evidence" value="ECO:0007669"/>
    <property type="project" value="UniProtKB-KW"/>
</dbReference>
<evidence type="ECO:0000256" key="8">
    <source>
        <dbReference type="ARBA" id="ARBA00023196"/>
    </source>
</evidence>
<gene>
    <name evidence="12" type="primary">atpC</name>
    <name evidence="17" type="ORF">TMUPMC115_1758</name>
</gene>
<dbReference type="OrthoDB" id="9804110at2"/>
<dbReference type="GO" id="GO:0016787">
    <property type="term" value="F:hydrolase activity"/>
    <property type="evidence" value="ECO:0007669"/>
    <property type="project" value="UniProtKB-KW"/>
</dbReference>
<keyword evidence="8 12" id="KW-0139">CF(1)</keyword>
<evidence type="ECO:0000256" key="7">
    <source>
        <dbReference type="ARBA" id="ARBA00023136"/>
    </source>
</evidence>
<comment type="caution">
    <text evidence="17">The sequence shown here is derived from an EMBL/GenBank/DDBJ whole genome shotgun (WGS) entry which is preliminary data.</text>
</comment>
<feature type="domain" description="ATP synthase F1 complex delta/epsilon subunit N-terminal" evidence="16">
    <location>
        <begin position="5"/>
        <end position="86"/>
    </location>
</feature>
<name>A0A091C1T6_9ENTE</name>
<comment type="function">
    <text evidence="1 12">Produces ATP from ADP in the presence of a proton gradient across the membrane.</text>
</comment>
<comment type="similarity">
    <text evidence="3 12 13">Belongs to the ATPase epsilon chain family.</text>
</comment>
<dbReference type="GO" id="GO:0005524">
    <property type="term" value="F:ATP binding"/>
    <property type="evidence" value="ECO:0007669"/>
    <property type="project" value="UniProtKB-UniRule"/>
</dbReference>
<dbReference type="PANTHER" id="PTHR13822:SF10">
    <property type="entry name" value="ATP SYNTHASE EPSILON CHAIN, CHLOROPLASTIC"/>
    <property type="match status" value="1"/>
</dbReference>
<feature type="compositionally biased region" description="Basic and acidic residues" evidence="14">
    <location>
        <begin position="93"/>
        <end position="109"/>
    </location>
</feature>
<evidence type="ECO:0000256" key="2">
    <source>
        <dbReference type="ARBA" id="ARBA00004202"/>
    </source>
</evidence>
<keyword evidence="7 12" id="KW-0472">Membrane</keyword>
<evidence type="ECO:0000313" key="17">
    <source>
        <dbReference type="EMBL" id="KFN90685.1"/>
    </source>
</evidence>
<dbReference type="InterPro" id="IPR001469">
    <property type="entry name" value="ATP_synth_F1_dsu/esu"/>
</dbReference>
<dbReference type="Gene3D" id="2.60.15.10">
    <property type="entry name" value="F0F1 ATP synthase delta/epsilon subunit, N-terminal"/>
    <property type="match status" value="1"/>
</dbReference>
<dbReference type="Proteomes" id="UP000029380">
    <property type="component" value="Unassembled WGS sequence"/>
</dbReference>
<evidence type="ECO:0000256" key="9">
    <source>
        <dbReference type="ARBA" id="ARBA00023310"/>
    </source>
</evidence>
<dbReference type="InterPro" id="IPR020546">
    <property type="entry name" value="ATP_synth_F1_dsu/esu_N"/>
</dbReference>
<dbReference type="InterPro" id="IPR020547">
    <property type="entry name" value="ATP_synth_F1_esu_C"/>
</dbReference>
<comment type="subcellular location">
    <subcellularLocation>
        <location evidence="2 12">Cell membrane</location>
        <topology evidence="2 12">Peripheral membrane protein</topology>
    </subcellularLocation>
</comment>
<dbReference type="GO" id="GO:0046933">
    <property type="term" value="F:proton-transporting ATP synthase activity, rotational mechanism"/>
    <property type="evidence" value="ECO:0007669"/>
    <property type="project" value="UniProtKB-UniRule"/>
</dbReference>
<protein>
    <recommendedName>
        <fullName evidence="4 12">ATP synthase epsilon chain</fullName>
    </recommendedName>
    <alternativeName>
        <fullName evidence="11 12">ATP synthase F1 sector epsilon subunit</fullName>
    </alternativeName>
    <alternativeName>
        <fullName evidence="10 12">F-ATPase epsilon subunit</fullName>
    </alternativeName>
</protein>